<reference evidence="1 2" key="1">
    <citation type="submission" date="2014-01" db="EMBL/GenBank/DDBJ databases">
        <title>Isolation of Serratia multitudinisentens RB-25 from Ex-Landfill site.</title>
        <authorList>
            <person name="Robson E.H.J."/>
        </authorList>
    </citation>
    <scope>NUCLEOTIDE SEQUENCE [LARGE SCALE GENOMIC DNA]</scope>
    <source>
        <strain evidence="1 2">RB-25</strain>
    </source>
</reference>
<dbReference type="eggNOG" id="COG3064">
    <property type="taxonomic scope" value="Bacteria"/>
</dbReference>
<keyword evidence="2" id="KW-1185">Reference proteome</keyword>
<organism evidence="1 2">
    <name type="scientific">Chania multitudinisentens RB-25</name>
    <dbReference type="NCBI Taxonomy" id="1441930"/>
    <lineage>
        <taxon>Bacteria</taxon>
        <taxon>Pseudomonadati</taxon>
        <taxon>Pseudomonadota</taxon>
        <taxon>Gammaproteobacteria</taxon>
        <taxon>Enterobacterales</taxon>
        <taxon>Yersiniaceae</taxon>
        <taxon>Chania</taxon>
    </lineage>
</organism>
<dbReference type="OrthoDB" id="79849at2"/>
<dbReference type="PATRIC" id="fig|1441930.4.peg.4602"/>
<dbReference type="RefSeq" id="WP_024910318.1">
    <property type="nucleotide sequence ID" value="NZ_CP007044.2"/>
</dbReference>
<gene>
    <name evidence="1" type="ORF">Z042_23290</name>
</gene>
<reference evidence="1 2" key="2">
    <citation type="submission" date="2015-03" db="EMBL/GenBank/DDBJ databases">
        <authorList>
            <person name="Chan K.-G."/>
        </authorList>
    </citation>
    <scope>NUCLEOTIDE SEQUENCE [LARGE SCALE GENOMIC DNA]</scope>
    <source>
        <strain evidence="1 2">RB-25</strain>
    </source>
</reference>
<dbReference type="EMBL" id="CP007044">
    <property type="protein sequence ID" value="AHG23006.1"/>
    <property type="molecule type" value="Genomic_DNA"/>
</dbReference>
<dbReference type="AlphaFoldDB" id="W0LGY9"/>
<proteinExistence type="predicted"/>
<dbReference type="STRING" id="1441930.Z042_23290"/>
<accession>W0LGY9</accession>
<evidence type="ECO:0000313" key="1">
    <source>
        <dbReference type="EMBL" id="AHG23006.1"/>
    </source>
</evidence>
<dbReference type="HOGENOM" id="CLU_2036440_0_0_6"/>
<dbReference type="Proteomes" id="UP000019030">
    <property type="component" value="Chromosome"/>
</dbReference>
<protein>
    <submittedName>
        <fullName evidence="1">Uncharacterized protein</fullName>
    </submittedName>
</protein>
<name>W0LGY9_9GAMM</name>
<evidence type="ECO:0000313" key="2">
    <source>
        <dbReference type="Proteomes" id="UP000019030"/>
    </source>
</evidence>
<dbReference type="KEGG" id="sfo:Z042_23290"/>
<sequence length="121" mass="13251">MADIASISLRVDTDELQRGNNELDRFQQKATGAAGAADGFNASGRATIKVSQEIVQAVADTHRRVSEYTAGLNKTQSEAKSNAQATAQQRRELRDLLTQINPVAAAFERLDNPVWVFYGTR</sequence>